<sequence length="61" mass="6760">MDQKELLRTIARAAEEGWTKLNLSNQGIAELSSEIGNLTNLTELDLSCNQLSALPPEFGKW</sequence>
<keyword evidence="2" id="KW-0677">Repeat</keyword>
<dbReference type="PROSITE" id="PS51450">
    <property type="entry name" value="LRR"/>
    <property type="match status" value="1"/>
</dbReference>
<dbReference type="HOGENOM" id="CLU_2913097_0_0_0"/>
<keyword evidence="4" id="KW-1185">Reference proteome</keyword>
<proteinExistence type="predicted"/>
<dbReference type="Gene3D" id="3.80.10.10">
    <property type="entry name" value="Ribonuclease Inhibitor"/>
    <property type="match status" value="1"/>
</dbReference>
<evidence type="ECO:0000256" key="1">
    <source>
        <dbReference type="ARBA" id="ARBA00022614"/>
    </source>
</evidence>
<keyword evidence="1" id="KW-0433">Leucine-rich repeat</keyword>
<name>A0A081BZU6_VECG1</name>
<dbReference type="AlphaFoldDB" id="A0A081BZU6"/>
<dbReference type="EMBL" id="DF820466">
    <property type="protein sequence ID" value="GAK57851.1"/>
    <property type="molecule type" value="Genomic_DNA"/>
</dbReference>
<evidence type="ECO:0000256" key="2">
    <source>
        <dbReference type="ARBA" id="ARBA00022737"/>
    </source>
</evidence>
<organism evidence="3 4">
    <name type="scientific">Vecturithrix granuli</name>
    <dbReference type="NCBI Taxonomy" id="1499967"/>
    <lineage>
        <taxon>Bacteria</taxon>
        <taxon>Candidatus Moduliflexota</taxon>
        <taxon>Candidatus Vecturitrichia</taxon>
        <taxon>Candidatus Vecturitrichales</taxon>
        <taxon>Candidatus Vecturitrichaceae</taxon>
        <taxon>Candidatus Vecturithrix</taxon>
    </lineage>
</organism>
<protein>
    <submittedName>
        <fullName evidence="3">Uncharacterized protein</fullName>
    </submittedName>
</protein>
<dbReference type="InterPro" id="IPR032675">
    <property type="entry name" value="LRR_dom_sf"/>
</dbReference>
<accession>A0A081BZU6</accession>
<dbReference type="InterPro" id="IPR001611">
    <property type="entry name" value="Leu-rich_rpt"/>
</dbReference>
<evidence type="ECO:0000313" key="3">
    <source>
        <dbReference type="EMBL" id="GAK57851.1"/>
    </source>
</evidence>
<evidence type="ECO:0000313" key="4">
    <source>
        <dbReference type="Proteomes" id="UP000030661"/>
    </source>
</evidence>
<dbReference type="STRING" id="1499967.U27_04823"/>
<dbReference type="InterPro" id="IPR003591">
    <property type="entry name" value="Leu-rich_rpt_typical-subtyp"/>
</dbReference>
<dbReference type="InterPro" id="IPR025875">
    <property type="entry name" value="Leu-rich_rpt_4"/>
</dbReference>
<dbReference type="Pfam" id="PF12799">
    <property type="entry name" value="LRR_4"/>
    <property type="match status" value="1"/>
</dbReference>
<dbReference type="Proteomes" id="UP000030661">
    <property type="component" value="Unassembled WGS sequence"/>
</dbReference>
<reference evidence="3 4" key="1">
    <citation type="journal article" date="2015" name="PeerJ">
        <title>First genomic representation of candidate bacterial phylum KSB3 points to enhanced environmental sensing as a trigger of wastewater bulking.</title>
        <authorList>
            <person name="Sekiguchi Y."/>
            <person name="Ohashi A."/>
            <person name="Parks D.H."/>
            <person name="Yamauchi T."/>
            <person name="Tyson G.W."/>
            <person name="Hugenholtz P."/>
        </authorList>
    </citation>
    <scope>NUCLEOTIDE SEQUENCE [LARGE SCALE GENOMIC DNA]</scope>
</reference>
<dbReference type="SUPFAM" id="SSF52058">
    <property type="entry name" value="L domain-like"/>
    <property type="match status" value="1"/>
</dbReference>
<gene>
    <name evidence="3" type="ORF">U27_04823</name>
</gene>
<dbReference type="SMART" id="SM00369">
    <property type="entry name" value="LRR_TYP"/>
    <property type="match status" value="1"/>
</dbReference>